<accession>A0A514CZC5</accession>
<organism evidence="1">
    <name type="scientific">Leviviridae sp</name>
    <dbReference type="NCBI Taxonomy" id="2027243"/>
    <lineage>
        <taxon>Viruses</taxon>
        <taxon>Riboviria</taxon>
        <taxon>Orthornavirae</taxon>
        <taxon>Lenarviricota</taxon>
        <taxon>Leviviricetes</taxon>
        <taxon>Norzivirales</taxon>
        <taxon>Fiersviridae</taxon>
    </lineage>
</organism>
<dbReference type="Gene3D" id="2.40.160.220">
    <property type="match status" value="1"/>
</dbReference>
<name>A0A514CZC5_9VIRU</name>
<proteinExistence type="predicted"/>
<sequence length="117" mass="13023">MFTDPQSVTINSVAQSMPRVSQKDRSAVYMKGDQSFTLTVSHTTAAKGHVRSLVRLDQRAVVTNPLDSTNDYDTMSFYVVLDRPNYGFTQAQAEQLVAGFQTWLTAGNVDKLWGQES</sequence>
<reference evidence="1" key="1">
    <citation type="submission" date="2019-05" db="EMBL/GenBank/DDBJ databases">
        <title>Metatranscriptomic reconstruction reveals RNA viruses with the potential to shape carbon cycling in soil.</title>
        <authorList>
            <person name="Starr E.P."/>
            <person name="Nuccio E."/>
            <person name="Pett-Ridge J."/>
            <person name="Banfield J.F."/>
            <person name="Firestone M.K."/>
        </authorList>
    </citation>
    <scope>NUCLEOTIDE SEQUENCE</scope>
    <source>
        <strain evidence="1">H2_Bulk_34_180</strain>
    </source>
</reference>
<dbReference type="EMBL" id="MN032874">
    <property type="protein sequence ID" value="QDH86717.1"/>
    <property type="molecule type" value="Genomic_RNA"/>
</dbReference>
<gene>
    <name evidence="1" type="ORF">H2Bulk34180_000002</name>
</gene>
<evidence type="ECO:0000313" key="1">
    <source>
        <dbReference type="EMBL" id="QDH86717.1"/>
    </source>
</evidence>
<protein>
    <submittedName>
        <fullName evidence="1">Uncharacterized protein</fullName>
    </submittedName>
</protein>